<evidence type="ECO:0000256" key="9">
    <source>
        <dbReference type="ARBA" id="ARBA00023167"/>
    </source>
</evidence>
<comment type="catalytic activity">
    <reaction evidence="10">
        <text>5-methyltetrahydropteroyltri-L-glutamate + L-homocysteine = tetrahydropteroyltri-L-glutamate + L-methionine</text>
        <dbReference type="Rhea" id="RHEA:21196"/>
        <dbReference type="ChEBI" id="CHEBI:57844"/>
        <dbReference type="ChEBI" id="CHEBI:58140"/>
        <dbReference type="ChEBI" id="CHEBI:58199"/>
        <dbReference type="ChEBI" id="CHEBI:58207"/>
        <dbReference type="EC" id="2.1.1.14"/>
    </reaction>
</comment>
<evidence type="ECO:0000313" key="17">
    <source>
        <dbReference type="Proteomes" id="UP000286482"/>
    </source>
</evidence>
<dbReference type="GO" id="GO:0009086">
    <property type="term" value="P:methionine biosynthetic process"/>
    <property type="evidence" value="ECO:0007669"/>
    <property type="project" value="UniProtKB-UniRule"/>
</dbReference>
<feature type="binding site" evidence="10 11">
    <location>
        <position position="599"/>
    </location>
    <ligand>
        <name>L-homocysteine</name>
        <dbReference type="ChEBI" id="CHEBI:58199"/>
    </ligand>
</feature>
<dbReference type="InterPro" id="IPR002629">
    <property type="entry name" value="Met_Synth_C/arc"/>
</dbReference>
<evidence type="ECO:0000256" key="6">
    <source>
        <dbReference type="ARBA" id="ARBA00022679"/>
    </source>
</evidence>
<evidence type="ECO:0000259" key="15">
    <source>
        <dbReference type="Pfam" id="PF08267"/>
    </source>
</evidence>
<accession>A0A420EDW3</accession>
<dbReference type="Pfam" id="PF01717">
    <property type="entry name" value="Meth_synt_2"/>
    <property type="match status" value="1"/>
</dbReference>
<dbReference type="PANTHER" id="PTHR30519">
    <property type="entry name" value="5-METHYLTETRAHYDROPTEROYLTRIGLUTAMATE--HOMOCYSTEINE METHYLTRANSFERASE"/>
    <property type="match status" value="1"/>
</dbReference>
<keyword evidence="5 10" id="KW-0028">Amino-acid biosynthesis</keyword>
<proteinExistence type="inferred from homology"/>
<evidence type="ECO:0000256" key="4">
    <source>
        <dbReference type="ARBA" id="ARBA00022603"/>
    </source>
</evidence>
<comment type="caution">
    <text evidence="16">The sequence shown here is derived from an EMBL/GenBank/DDBJ whole genome shotgun (WGS) entry which is preliminary data.</text>
</comment>
<dbReference type="EC" id="2.1.1.14" evidence="10"/>
<feature type="binding site" evidence="10 11">
    <location>
        <position position="484"/>
    </location>
    <ligand>
        <name>L-methionine</name>
        <dbReference type="ChEBI" id="CHEBI:57844"/>
    </ligand>
</feature>
<feature type="binding site" evidence="10">
    <location>
        <position position="641"/>
    </location>
    <ligand>
        <name>Zn(2+)</name>
        <dbReference type="ChEBI" id="CHEBI:29105"/>
        <note>catalytic</note>
    </ligand>
</feature>
<evidence type="ECO:0000256" key="11">
    <source>
        <dbReference type="PIRSR" id="PIRSR000382-1"/>
    </source>
</evidence>
<comment type="cofactor">
    <cofactor evidence="10">
        <name>Zn(2+)</name>
        <dbReference type="ChEBI" id="CHEBI:29105"/>
    </cofactor>
    <text evidence="10">Binds 1 zinc ion per subunit.</text>
</comment>
<feature type="binding site" evidence="12">
    <location>
        <position position="726"/>
    </location>
    <ligand>
        <name>Zn(2+)</name>
        <dbReference type="ChEBI" id="CHEBI:29105"/>
        <label>1</label>
        <note>catalytic</note>
    </ligand>
</feature>
<evidence type="ECO:0000256" key="2">
    <source>
        <dbReference type="ARBA" id="ARBA00004681"/>
    </source>
</evidence>
<feature type="binding site" evidence="10 11">
    <location>
        <position position="561"/>
    </location>
    <ligand>
        <name>5-methyltetrahydropteroyltri-L-glutamate</name>
        <dbReference type="ChEBI" id="CHEBI:58207"/>
    </ligand>
</feature>
<evidence type="ECO:0000259" key="14">
    <source>
        <dbReference type="Pfam" id="PF01717"/>
    </source>
</evidence>
<feature type="binding site" evidence="12">
    <location>
        <position position="643"/>
    </location>
    <ligand>
        <name>Zn(2+)</name>
        <dbReference type="ChEBI" id="CHEBI:29105"/>
        <label>1</label>
        <note>catalytic</note>
    </ligand>
</feature>
<evidence type="ECO:0000256" key="1">
    <source>
        <dbReference type="ARBA" id="ARBA00002777"/>
    </source>
</evidence>
<dbReference type="Proteomes" id="UP000286482">
    <property type="component" value="Unassembled WGS sequence"/>
</dbReference>
<dbReference type="NCBIfam" id="TIGR01371">
    <property type="entry name" value="met_syn_B12ind"/>
    <property type="match status" value="1"/>
</dbReference>
<dbReference type="HAMAP" id="MF_00172">
    <property type="entry name" value="Meth_synth"/>
    <property type="match status" value="1"/>
</dbReference>
<comment type="similarity">
    <text evidence="3 10">Belongs to the vitamin-B12 independent methionine synthase family.</text>
</comment>
<evidence type="ECO:0000256" key="12">
    <source>
        <dbReference type="PIRSR" id="PIRSR000382-2"/>
    </source>
</evidence>
<evidence type="ECO:0000256" key="3">
    <source>
        <dbReference type="ARBA" id="ARBA00009553"/>
    </source>
</evidence>
<dbReference type="InterPro" id="IPR013215">
    <property type="entry name" value="Cbl-indep_Met_Synth_N"/>
</dbReference>
<organism evidence="16 17">
    <name type="scientific">Alginatibacterium sediminis</name>
    <dbReference type="NCBI Taxonomy" id="2164068"/>
    <lineage>
        <taxon>Bacteria</taxon>
        <taxon>Pseudomonadati</taxon>
        <taxon>Pseudomonadota</taxon>
        <taxon>Gammaproteobacteria</taxon>
        <taxon>Alteromonadales</taxon>
        <taxon>Alteromonadaceae</taxon>
        <taxon>Alginatibacterium</taxon>
    </lineage>
</organism>
<evidence type="ECO:0000313" key="16">
    <source>
        <dbReference type="EMBL" id="RKF18822.1"/>
    </source>
</evidence>
<feature type="binding site" evidence="10">
    <location>
        <position position="643"/>
    </location>
    <ligand>
        <name>Zn(2+)</name>
        <dbReference type="ChEBI" id="CHEBI:29105"/>
        <note>catalytic</note>
    </ligand>
</feature>
<comment type="function">
    <text evidence="1 10">Catalyzes the transfer of a methyl group from 5-methyltetrahydrofolate to homocysteine resulting in methionine formation.</text>
</comment>
<keyword evidence="4 10" id="KW-0489">Methyltransferase</keyword>
<feature type="binding site" evidence="10">
    <location>
        <position position="665"/>
    </location>
    <ligand>
        <name>Zn(2+)</name>
        <dbReference type="ChEBI" id="CHEBI:29105"/>
        <note>catalytic</note>
    </ligand>
</feature>
<name>A0A420EDW3_9ALTE</name>
<dbReference type="Gene3D" id="3.20.20.210">
    <property type="match status" value="2"/>
</dbReference>
<comment type="cofactor">
    <cofactor evidence="12">
        <name>Zn(2+)</name>
        <dbReference type="ChEBI" id="CHEBI:29105"/>
    </cofactor>
    <text evidence="12">Binds 2 Zn(2+) ions per subunit.</text>
</comment>
<keyword evidence="8 10" id="KW-0862">Zinc</keyword>
<evidence type="ECO:0000256" key="8">
    <source>
        <dbReference type="ARBA" id="ARBA00022833"/>
    </source>
</evidence>
<feature type="active site" description="Proton donor" evidence="10 13">
    <location>
        <position position="694"/>
    </location>
</feature>
<gene>
    <name evidence="10" type="primary">metE</name>
    <name evidence="16" type="ORF">DBZ36_10545</name>
</gene>
<feature type="binding site" evidence="10">
    <location>
        <position position="726"/>
    </location>
    <ligand>
        <name>Zn(2+)</name>
        <dbReference type="ChEBI" id="CHEBI:29105"/>
        <note>catalytic</note>
    </ligand>
</feature>
<evidence type="ECO:0000256" key="5">
    <source>
        <dbReference type="ARBA" id="ARBA00022605"/>
    </source>
</evidence>
<reference evidence="16 17" key="1">
    <citation type="submission" date="2018-09" db="EMBL/GenBank/DDBJ databases">
        <authorList>
            <person name="Wang Z."/>
        </authorList>
    </citation>
    <scope>NUCLEOTIDE SEQUENCE [LARGE SCALE GENOMIC DNA]</scope>
    <source>
        <strain evidence="16 17">ALS 81</strain>
    </source>
</reference>
<feature type="binding site" evidence="10">
    <location>
        <begin position="16"/>
        <end position="19"/>
    </location>
    <ligand>
        <name>5-methyltetrahydropteroyltri-L-glutamate</name>
        <dbReference type="ChEBI" id="CHEBI:58207"/>
    </ligand>
</feature>
<dbReference type="AlphaFoldDB" id="A0A420EDW3"/>
<dbReference type="CDD" id="cd03312">
    <property type="entry name" value="CIMS_N_terminal_like"/>
    <property type="match status" value="1"/>
</dbReference>
<dbReference type="InterPro" id="IPR006276">
    <property type="entry name" value="Cobalamin-indep_Met_synthase"/>
</dbReference>
<feature type="binding site" evidence="10 11">
    <location>
        <begin position="431"/>
        <end position="433"/>
    </location>
    <ligand>
        <name>L-methionine</name>
        <dbReference type="ChEBI" id="CHEBI:57844"/>
    </ligand>
</feature>
<keyword evidence="10" id="KW-0677">Repeat</keyword>
<feature type="binding site" evidence="12">
    <location>
        <position position="665"/>
    </location>
    <ligand>
        <name>Zn(2+)</name>
        <dbReference type="ChEBI" id="CHEBI:29105"/>
        <label>1</label>
        <note>catalytic</note>
    </ligand>
</feature>
<feature type="binding site" evidence="12">
    <location>
        <position position="641"/>
    </location>
    <ligand>
        <name>Zn(2+)</name>
        <dbReference type="ChEBI" id="CHEBI:29105"/>
        <label>1</label>
        <note>catalytic</note>
    </ligand>
</feature>
<keyword evidence="6 10" id="KW-0808">Transferase</keyword>
<dbReference type="GO" id="GO:0008270">
    <property type="term" value="F:zinc ion binding"/>
    <property type="evidence" value="ECO:0007669"/>
    <property type="project" value="InterPro"/>
</dbReference>
<dbReference type="PIRSF" id="PIRSF000382">
    <property type="entry name" value="MeTrfase_B12_ind"/>
    <property type="match status" value="1"/>
</dbReference>
<feature type="binding site" evidence="10 11">
    <location>
        <begin position="431"/>
        <end position="433"/>
    </location>
    <ligand>
        <name>L-homocysteine</name>
        <dbReference type="ChEBI" id="CHEBI:58199"/>
    </ligand>
</feature>
<dbReference type="FunFam" id="3.20.20.210:FF:000003">
    <property type="entry name" value="5-methyltetrahydropteroyltriglutamate--homocysteine methyltransferase"/>
    <property type="match status" value="1"/>
</dbReference>
<feature type="binding site" evidence="10 11">
    <location>
        <begin position="515"/>
        <end position="516"/>
    </location>
    <ligand>
        <name>5-methyltetrahydropteroyltri-L-glutamate</name>
        <dbReference type="ChEBI" id="CHEBI:58207"/>
    </ligand>
</feature>
<feature type="binding site" evidence="11">
    <location>
        <position position="19"/>
    </location>
    <ligand>
        <name>5-methyltetrahydropteroyltri-L-glutamate</name>
        <dbReference type="ChEBI" id="CHEBI:58207"/>
    </ligand>
</feature>
<dbReference type="GO" id="GO:0032259">
    <property type="term" value="P:methylation"/>
    <property type="evidence" value="ECO:0007669"/>
    <property type="project" value="UniProtKB-KW"/>
</dbReference>
<keyword evidence="17" id="KW-1185">Reference proteome</keyword>
<dbReference type="UniPathway" id="UPA00051">
    <property type="reaction ID" value="UER00082"/>
</dbReference>
<sequence length="759" mass="85994">MTKIHILGYPRIGAQRELKFALEAYWANKITKQELSEVGSQLRQDNWKNQDQAGLTWVTVGDFAWYDHVLNTSLLVGNTPSRHAAIEDPLERMFAIARGVSSSCCAAGASDMTKWFNTNYHYIVPELSNATEFELQWTQLFDEIEEAQSLGYQVKPVLLGPLSYLYLAKSNDGVNPIDLLAKLAPVYRQIFEKLEALGIEWLQIDEPIASLELEQPWKEAFASFYSQSPATLKLLFTTYFEGIENNIEWIKSLLIDGLHLDLVSNPKQLDSIVEQLPEQWILSAGIINGRNVWKNNLNNSLQLLNHTYEKLKQRLWIGSSCSLLHSPVDLDQESQLDRDVRDTFSFAKQKLNELALLASGLQNIGDSRDQILKQSTALLALRSKRAAINPRVRERSAKLDQHSAQRPESYAKRHAIQQQALNLPLLPTTTIGSFPQTPDIRNARQQWKRGDLSQDGYQDQMEQHIKEVIAFQEEIGLDVLVHGEAERNDMVEYFAQHLQGLAITQYAWVQSYGSRCVKPAIVVGDIYRDKDLSVYWSRYAQSLSTKPVKGMLTGPITMLAWTFPRDDLAAKEVATQFALAISDEVEALQNAGIQIIQVDEPALRELLPLRRSKQDHYLNWAVTAFRLSVAQARSETQIHTHMCYSEFNEIIESIAALDADVITIEASRSKMDILNAFEDFNYPNSIGPGVYDIHSPSVPQANAMSELIEQASRYIPLERLWINPDCGLKTRAWPETKSALKHMVDAAISVRQQQLVTTN</sequence>
<feature type="binding site" evidence="11">
    <location>
        <position position="119"/>
    </location>
    <ligand>
        <name>5-methyltetrahydropteroyltri-L-glutamate</name>
        <dbReference type="ChEBI" id="CHEBI:58207"/>
    </ligand>
</feature>
<protein>
    <recommendedName>
        <fullName evidence="10">5-methyltetrahydropteroyltriglutamate--homocysteine methyltransferase</fullName>
        <ecNumber evidence="10">2.1.1.14</ecNumber>
    </recommendedName>
    <alternativeName>
        <fullName evidence="10">Cobalamin-independent methionine synthase</fullName>
    </alternativeName>
    <alternativeName>
        <fullName evidence="10">Methionine synthase, vitamin-B12 independent isozyme</fullName>
    </alternativeName>
</protein>
<dbReference type="InterPro" id="IPR038071">
    <property type="entry name" value="UROD/MetE-like_sf"/>
</dbReference>
<comment type="pathway">
    <text evidence="2 10">Amino-acid biosynthesis; L-methionine biosynthesis via de novo pathway; L-methionine from L-homocysteine (MetE route): step 1/1.</text>
</comment>
<keyword evidence="9 10" id="KW-0486">Methionine biosynthesis</keyword>
<dbReference type="OrthoDB" id="244285at2"/>
<dbReference type="Pfam" id="PF08267">
    <property type="entry name" value="Meth_synt_1"/>
    <property type="match status" value="1"/>
</dbReference>
<evidence type="ECO:0000256" key="13">
    <source>
        <dbReference type="PIRSR" id="PIRSR000382-3"/>
    </source>
</evidence>
<keyword evidence="7 10" id="KW-0479">Metal-binding</keyword>
<feature type="domain" description="Cobalamin-independent methionine synthase MetE C-terminal/archaeal" evidence="14">
    <location>
        <begin position="426"/>
        <end position="747"/>
    </location>
</feature>
<feature type="domain" description="Cobalamin-independent methionine synthase MetE N-terminal" evidence="15">
    <location>
        <begin position="4"/>
        <end position="309"/>
    </location>
</feature>
<feature type="binding site" evidence="10">
    <location>
        <position position="605"/>
    </location>
    <ligand>
        <name>5-methyltetrahydropteroyltri-L-glutamate</name>
        <dbReference type="ChEBI" id="CHEBI:58207"/>
    </ligand>
</feature>
<dbReference type="SUPFAM" id="SSF51726">
    <property type="entry name" value="UROD/MetE-like"/>
    <property type="match status" value="2"/>
</dbReference>
<evidence type="ECO:0000256" key="7">
    <source>
        <dbReference type="ARBA" id="ARBA00022723"/>
    </source>
</evidence>
<feature type="binding site" evidence="10 11">
    <location>
        <position position="599"/>
    </location>
    <ligand>
        <name>L-methionine</name>
        <dbReference type="ChEBI" id="CHEBI:57844"/>
    </ligand>
</feature>
<dbReference type="RefSeq" id="WP_120354902.1">
    <property type="nucleotide sequence ID" value="NZ_RAQO01000005.1"/>
</dbReference>
<evidence type="ECO:0000256" key="10">
    <source>
        <dbReference type="HAMAP-Rule" id="MF_00172"/>
    </source>
</evidence>
<feature type="binding site" evidence="10">
    <location>
        <position position="114"/>
    </location>
    <ligand>
        <name>5-methyltetrahydropteroyltri-L-glutamate</name>
        <dbReference type="ChEBI" id="CHEBI:58207"/>
    </ligand>
</feature>
<dbReference type="GO" id="GO:0003871">
    <property type="term" value="F:5-methyltetrahydropteroyltriglutamate-homocysteine S-methyltransferase activity"/>
    <property type="evidence" value="ECO:0007669"/>
    <property type="project" value="UniProtKB-UniRule"/>
</dbReference>
<dbReference type="CDD" id="cd03311">
    <property type="entry name" value="CIMS_C_terminal_like"/>
    <property type="match status" value="1"/>
</dbReference>
<dbReference type="EMBL" id="RAQO01000005">
    <property type="protein sequence ID" value="RKF18822.1"/>
    <property type="molecule type" value="Genomic_DNA"/>
</dbReference>
<feature type="binding site" evidence="10">
    <location>
        <position position="484"/>
    </location>
    <ligand>
        <name>L-homocysteine</name>
        <dbReference type="ChEBI" id="CHEBI:58199"/>
    </ligand>
</feature>
<dbReference type="NCBIfam" id="NF003556">
    <property type="entry name" value="PRK05222.1"/>
    <property type="match status" value="1"/>
</dbReference>